<proteinExistence type="predicted"/>
<evidence type="ECO:0000313" key="3">
    <source>
        <dbReference type="Proteomes" id="UP001162891"/>
    </source>
</evidence>
<organism evidence="2 3">
    <name type="scientific">Anaeromyxobacter oryzae</name>
    <dbReference type="NCBI Taxonomy" id="2918170"/>
    <lineage>
        <taxon>Bacteria</taxon>
        <taxon>Pseudomonadati</taxon>
        <taxon>Myxococcota</taxon>
        <taxon>Myxococcia</taxon>
        <taxon>Myxococcales</taxon>
        <taxon>Cystobacterineae</taxon>
        <taxon>Anaeromyxobacteraceae</taxon>
        <taxon>Anaeromyxobacter</taxon>
    </lineage>
</organism>
<dbReference type="RefSeq" id="WP_248354730.1">
    <property type="nucleotide sequence ID" value="NZ_AP025591.1"/>
</dbReference>
<feature type="compositionally biased region" description="Pro residues" evidence="1">
    <location>
        <begin position="26"/>
        <end position="35"/>
    </location>
</feature>
<name>A0ABM7X1L8_9BACT</name>
<dbReference type="EMBL" id="AP025591">
    <property type="protein sequence ID" value="BDG05685.1"/>
    <property type="molecule type" value="Genomic_DNA"/>
</dbReference>
<evidence type="ECO:0000313" key="2">
    <source>
        <dbReference type="EMBL" id="BDG05685.1"/>
    </source>
</evidence>
<accession>A0ABM7X1L8</accession>
<sequence length="244" mass="25449">MRLALALFATACGQDMTVDVRMGDRPPNPDSPPPSSQEVAARGAPATSSTSSALLAAGVAIDRFQIVLHDIRLESSRTQNGEHTPGEAVIGPGPVLVDLSGTQLDPGAMTEVVPAAHVAWKSYYEVDLDLRPVTQAEVDANPALAPLLGLTFVIHGRTASSGPFTLGSSMQTVLVRPATFRNGLNHNNTTINIAPNRWFVGQDGAPLDPGSADPAVRAAIEANVAASIDGYMDDNRDGNPDPLG</sequence>
<feature type="region of interest" description="Disordered" evidence="1">
    <location>
        <begin position="19"/>
        <end position="46"/>
    </location>
</feature>
<evidence type="ECO:0000256" key="1">
    <source>
        <dbReference type="SAM" id="MobiDB-lite"/>
    </source>
</evidence>
<protein>
    <recommendedName>
        <fullName evidence="4">Lipoprotein</fullName>
    </recommendedName>
</protein>
<dbReference type="Proteomes" id="UP001162891">
    <property type="component" value="Chromosome"/>
</dbReference>
<reference evidence="3" key="1">
    <citation type="journal article" date="2022" name="Int. J. Syst. Evol. Microbiol.">
        <title>Anaeromyxobacter oryzae sp. nov., Anaeromyxobacter diazotrophicus sp. nov. and Anaeromyxobacter paludicola sp. nov., isolated from paddy soils.</title>
        <authorList>
            <person name="Itoh H."/>
            <person name="Xu Z."/>
            <person name="Mise K."/>
            <person name="Masuda Y."/>
            <person name="Ushijima N."/>
            <person name="Hayakawa C."/>
            <person name="Shiratori Y."/>
            <person name="Senoo K."/>
        </authorList>
    </citation>
    <scope>NUCLEOTIDE SEQUENCE [LARGE SCALE GENOMIC DNA]</scope>
    <source>
        <strain evidence="3">Red232</strain>
    </source>
</reference>
<evidence type="ECO:0008006" key="4">
    <source>
        <dbReference type="Google" id="ProtNLM"/>
    </source>
</evidence>
<gene>
    <name evidence="2" type="ORF">AMOR_46810</name>
</gene>
<keyword evidence="3" id="KW-1185">Reference proteome</keyword>